<dbReference type="RefSeq" id="WP_216549106.1">
    <property type="nucleotide sequence ID" value="NZ_JAHLQO010000003.1"/>
</dbReference>
<dbReference type="Pfam" id="PF13443">
    <property type="entry name" value="HTH_26"/>
    <property type="match status" value="1"/>
</dbReference>
<accession>A0ABS6FJ89</accession>
<dbReference type="Proteomes" id="UP000783742">
    <property type="component" value="Unassembled WGS sequence"/>
</dbReference>
<dbReference type="PANTHER" id="PTHR37301:SF1">
    <property type="entry name" value="DNA-BINDING PROTEIN"/>
    <property type="match status" value="1"/>
</dbReference>
<protein>
    <submittedName>
        <fullName evidence="2">Helix-turn-helix transcriptional regulator</fullName>
    </submittedName>
</protein>
<dbReference type="EMBL" id="JAHLQO010000003">
    <property type="protein sequence ID" value="MBU5669270.1"/>
    <property type="molecule type" value="Genomic_DNA"/>
</dbReference>
<evidence type="ECO:0000313" key="3">
    <source>
        <dbReference type="Proteomes" id="UP000783742"/>
    </source>
</evidence>
<proteinExistence type="predicted"/>
<evidence type="ECO:0000313" key="2">
    <source>
        <dbReference type="EMBL" id="MBU5669270.1"/>
    </source>
</evidence>
<comment type="caution">
    <text evidence="2">The sequence shown here is derived from an EMBL/GenBank/DDBJ whole genome shotgun (WGS) entry which is preliminary data.</text>
</comment>
<name>A0ABS6FJ89_9FIRM</name>
<organism evidence="2 3">
    <name type="scientific">Peptoniphilus ovalis</name>
    <dbReference type="NCBI Taxonomy" id="2841503"/>
    <lineage>
        <taxon>Bacteria</taxon>
        <taxon>Bacillati</taxon>
        <taxon>Bacillota</taxon>
        <taxon>Tissierellia</taxon>
        <taxon>Tissierellales</taxon>
        <taxon>Peptoniphilaceae</taxon>
        <taxon>Peptoniphilus</taxon>
    </lineage>
</organism>
<keyword evidence="3" id="KW-1185">Reference proteome</keyword>
<dbReference type="PANTHER" id="PTHR37301">
    <property type="entry name" value="DNA-BINDING PROTEIN-RELATED"/>
    <property type="match status" value="1"/>
</dbReference>
<dbReference type="InterPro" id="IPR001387">
    <property type="entry name" value="Cro/C1-type_HTH"/>
</dbReference>
<evidence type="ECO:0000259" key="1">
    <source>
        <dbReference type="PROSITE" id="PS50943"/>
    </source>
</evidence>
<dbReference type="PROSITE" id="PS50943">
    <property type="entry name" value="HTH_CROC1"/>
    <property type="match status" value="1"/>
</dbReference>
<sequence>MAFSYNKLWKLLIDKNMKKTDLQCAICTTPKTIAKMGRDENVSLETLGKICEYFQCDIGDIIEYKDERELNEL</sequence>
<gene>
    <name evidence="2" type="ORF">KQI68_05365</name>
</gene>
<feature type="domain" description="HTH cro/C1-type" evidence="1">
    <location>
        <begin position="8"/>
        <end position="61"/>
    </location>
</feature>
<reference evidence="2 3" key="1">
    <citation type="submission" date="2021-06" db="EMBL/GenBank/DDBJ databases">
        <authorList>
            <person name="Sun Q."/>
            <person name="Li D."/>
        </authorList>
    </citation>
    <scope>NUCLEOTIDE SEQUENCE [LARGE SCALE GENOMIC DNA]</scope>
    <source>
        <strain evidence="2 3">MSJ-1</strain>
    </source>
</reference>